<proteinExistence type="predicted"/>
<evidence type="ECO:0000313" key="8">
    <source>
        <dbReference type="RefSeq" id="XP_002737027.2"/>
    </source>
</evidence>
<dbReference type="RefSeq" id="XP_002737027.2">
    <property type="nucleotide sequence ID" value="XM_002736981.2"/>
</dbReference>
<keyword evidence="1" id="KW-0479">Metal-binding</keyword>
<feature type="region of interest" description="Disordered" evidence="5">
    <location>
        <begin position="238"/>
        <end position="293"/>
    </location>
</feature>
<accession>A0ABM0GTH9</accession>
<dbReference type="InterPro" id="IPR001965">
    <property type="entry name" value="Znf_PHD"/>
</dbReference>
<dbReference type="Proteomes" id="UP000694865">
    <property type="component" value="Unplaced"/>
</dbReference>
<feature type="compositionally biased region" description="Polar residues" evidence="5">
    <location>
        <begin position="280"/>
        <end position="293"/>
    </location>
</feature>
<gene>
    <name evidence="8" type="primary">LOC100378918</name>
</gene>
<dbReference type="Gene3D" id="3.30.40.10">
    <property type="entry name" value="Zinc/RING finger domain, C3HC4 (zinc finger)"/>
    <property type="match status" value="1"/>
</dbReference>
<keyword evidence="3" id="KW-0862">Zinc</keyword>
<dbReference type="InterPro" id="IPR047506">
    <property type="entry name" value="UBR7-like_UBR-box"/>
</dbReference>
<dbReference type="InterPro" id="IPR011011">
    <property type="entry name" value="Znf_FYVE_PHD"/>
</dbReference>
<protein>
    <submittedName>
        <fullName evidence="8">E3 ubiquitin-protein ligase UBR7-like</fullName>
    </submittedName>
</protein>
<dbReference type="CDD" id="cd19677">
    <property type="entry name" value="UBR-box_UBR7"/>
    <property type="match status" value="1"/>
</dbReference>
<feature type="compositionally biased region" description="Basic and acidic residues" evidence="5">
    <location>
        <begin position="263"/>
        <end position="273"/>
    </location>
</feature>
<organism evidence="7 8">
    <name type="scientific">Saccoglossus kowalevskii</name>
    <name type="common">Acorn worm</name>
    <dbReference type="NCBI Taxonomy" id="10224"/>
    <lineage>
        <taxon>Eukaryota</taxon>
        <taxon>Metazoa</taxon>
        <taxon>Hemichordata</taxon>
        <taxon>Enteropneusta</taxon>
        <taxon>Harrimaniidae</taxon>
        <taxon>Saccoglossus</taxon>
    </lineage>
</organism>
<feature type="domain" description="UBR-type" evidence="6">
    <location>
        <begin position="45"/>
        <end position="117"/>
    </location>
</feature>
<dbReference type="PANTHER" id="PTHR13513:SF9">
    <property type="entry name" value="E3 UBIQUITIN-PROTEIN LIGASE UBR7-RELATED"/>
    <property type="match status" value="1"/>
</dbReference>
<evidence type="ECO:0000313" key="7">
    <source>
        <dbReference type="Proteomes" id="UP000694865"/>
    </source>
</evidence>
<evidence type="ECO:0000256" key="5">
    <source>
        <dbReference type="SAM" id="MobiDB-lite"/>
    </source>
</evidence>
<dbReference type="SMART" id="SM00249">
    <property type="entry name" value="PHD"/>
    <property type="match status" value="1"/>
</dbReference>
<name>A0ABM0GTH9_SACKO</name>
<keyword evidence="7" id="KW-1185">Reference proteome</keyword>
<dbReference type="InterPro" id="IPR040204">
    <property type="entry name" value="UBR7"/>
</dbReference>
<dbReference type="SUPFAM" id="SSF57903">
    <property type="entry name" value="FYVE/PHD zinc finger"/>
    <property type="match status" value="1"/>
</dbReference>
<dbReference type="GeneID" id="100378918"/>
<evidence type="ECO:0000256" key="1">
    <source>
        <dbReference type="ARBA" id="ARBA00022723"/>
    </source>
</evidence>
<dbReference type="InterPro" id="IPR003126">
    <property type="entry name" value="Znf_UBR"/>
</dbReference>
<dbReference type="CDD" id="cd15542">
    <property type="entry name" value="PHD_UBR7"/>
    <property type="match status" value="1"/>
</dbReference>
<dbReference type="PANTHER" id="PTHR13513">
    <property type="entry name" value="E3 UBIQUITIN-PROTEIN LIGASE UBR7"/>
    <property type="match status" value="1"/>
</dbReference>
<evidence type="ECO:0000256" key="4">
    <source>
        <dbReference type="PROSITE-ProRule" id="PRU00508"/>
    </source>
</evidence>
<evidence type="ECO:0000259" key="6">
    <source>
        <dbReference type="PROSITE" id="PS51157"/>
    </source>
</evidence>
<feature type="zinc finger region" description="UBR-type" evidence="4">
    <location>
        <begin position="45"/>
        <end position="117"/>
    </location>
</feature>
<evidence type="ECO:0000256" key="3">
    <source>
        <dbReference type="ARBA" id="ARBA00022833"/>
    </source>
</evidence>
<dbReference type="InterPro" id="IPR013083">
    <property type="entry name" value="Znf_RING/FYVE/PHD"/>
</dbReference>
<dbReference type="PROSITE" id="PS51157">
    <property type="entry name" value="ZF_UBR"/>
    <property type="match status" value="1"/>
</dbReference>
<evidence type="ECO:0000256" key="2">
    <source>
        <dbReference type="ARBA" id="ARBA00022771"/>
    </source>
</evidence>
<keyword evidence="2" id="KW-0863">Zinc-finger</keyword>
<dbReference type="SMART" id="SM00396">
    <property type="entry name" value="ZnF_UBR1"/>
    <property type="match status" value="1"/>
</dbReference>
<dbReference type="Pfam" id="PF02207">
    <property type="entry name" value="zf-UBR"/>
    <property type="match status" value="1"/>
</dbReference>
<reference evidence="8" key="1">
    <citation type="submission" date="2025-08" db="UniProtKB">
        <authorList>
            <consortium name="RefSeq"/>
        </authorList>
    </citation>
    <scope>IDENTIFICATION</scope>
    <source>
        <tissue evidence="8">Testes</tissue>
    </source>
</reference>
<sequence length="439" mass="49416">MAEEKGSTALTDKDADVSLSMVDVLEESEELEDEANAVLGGSDDKYCTYVQGAVNRQAIYACATCITSDMDPAGVCLACSYECHEGHDLVEMYTKRNFTCDCGNDRFPNMTCKFFTNKAKVNSDNKYNDNFRGLYCICKRPYPDPEDKIEDEMIQCIVCEDWFHGRHLGATPPLNLDYEEMICRSCMQVCDFLWPYVVSSVEMKIVTDDSKVPINVEGGHASTSDGDKLVDHIEGQQGKEVTNGNDGLKVADENKQSSGEGANRNETETRSSDVAEQGEANASSNDSSVEVMSNSCKLQELKKRGVPAEDQATFWPTGWRKKLCTCAECMQLYEEKHVAFLTDLKDTVHQYEEHGKSKQTDGSQYEQGIRALSNMDRVQQVEVMHGYNDMKTELKDYLKSFVDQGKVVRAEDISEFFETMQARKRQRTDSGPKVQHFCR</sequence>